<feature type="active site" description="Proton acceptor" evidence="13 14">
    <location>
        <position position="413"/>
    </location>
</feature>
<dbReference type="OrthoDB" id="9805398at2"/>
<feature type="binding site" evidence="13 15">
    <location>
        <position position="309"/>
    </location>
    <ligand>
        <name>IMP</name>
        <dbReference type="ChEBI" id="CHEBI:58053"/>
    </ligand>
</feature>
<dbReference type="Pfam" id="PF00478">
    <property type="entry name" value="IMPDH"/>
    <property type="match status" value="1"/>
</dbReference>
<keyword evidence="4 13" id="KW-0479">Metal-binding</keyword>
<dbReference type="GO" id="GO:0006183">
    <property type="term" value="P:GTP biosynthetic process"/>
    <property type="evidence" value="ECO:0007669"/>
    <property type="project" value="TreeGrafter"/>
</dbReference>
<sequence>MTDYAGEVPEKFAALGLTFDDVLLLPGPADMAPGDIDTSSRLSRNVRVNVPLISAAMDKVTEARMAIAMARQGGAGVLHRNLSIEDQAAQVDRVKRSESGMVTDPITIRPDATLRDADELCARFRISGVPVTDAAGRLLGIVTNRDMAFEPDRGRQVREVMTPMPLVTGRVGISGDDAMELLRRHKIEKLPLVDGEGRLSGLITVKDFVKAEKYPRAAKDAEGRLIVGAAVGVAGDAYDRAEALIEAGVDFLVVDTAHGHSRLVPDMAAKIKSNHTVDVVAGNVATRDGARALVDAGVDGIKVGVGPGSICTTRVVAGIGVPQVTAIHEASLAARDAGIPVIGDGGLQYSGDIAKALVAGADTVMLGSLLAGCEESPGELLFINGKQFKSYRGMGSLAAMQSRGEQRSYSKDRYFQEEVGEDDKLIPEGVEGQVPYRGPLASVVHQLIGGLHQSMYYLGGRTVPEIKERGRFVRITAAGLKESHPHDIQMTTEAPNYSRR</sequence>
<feature type="binding site" description="in other chain" evidence="13 17">
    <location>
        <position position="306"/>
    </location>
    <ligand>
        <name>K(+)</name>
        <dbReference type="ChEBI" id="CHEBI:29103"/>
        <note>ligand shared between two tetrameric partners</note>
    </ligand>
</feature>
<evidence type="ECO:0000256" key="15">
    <source>
        <dbReference type="PIRSR" id="PIRSR000130-2"/>
    </source>
</evidence>
<evidence type="ECO:0000256" key="9">
    <source>
        <dbReference type="ARBA" id="ARBA00023002"/>
    </source>
</evidence>
<dbReference type="AlphaFoldDB" id="A0A3A9WPH4"/>
<feature type="binding site" evidence="13 15">
    <location>
        <begin position="391"/>
        <end position="395"/>
    </location>
    <ligand>
        <name>IMP</name>
        <dbReference type="ChEBI" id="CHEBI:58053"/>
    </ligand>
</feature>
<dbReference type="InterPro" id="IPR046342">
    <property type="entry name" value="CBS_dom_sf"/>
</dbReference>
<dbReference type="SUPFAM" id="SSF54631">
    <property type="entry name" value="CBS-domain pair"/>
    <property type="match status" value="1"/>
</dbReference>
<comment type="activity regulation">
    <text evidence="13">Mycophenolic acid (MPA) is a non-competitive inhibitor that prevents formation of the closed enzyme conformation by binding to the same site as the amobile flap. In contrast, mizoribine monophosphate (MZP) is a competitive inhibitor that induces the closed conformation. MPA is a potent inhibitor of mammalian IMPDHs but a poor inhibitor of the bacterial enzymes. MZP is a more potent inhibitor of bacterial IMPDH.</text>
</comment>
<keyword evidence="6 13" id="KW-0332">GMP biosynthesis</keyword>
<feature type="binding site" evidence="13 15">
    <location>
        <position position="428"/>
    </location>
    <ligand>
        <name>IMP</name>
        <dbReference type="ChEBI" id="CHEBI:58053"/>
    </ligand>
</feature>
<evidence type="ECO:0000256" key="11">
    <source>
        <dbReference type="ARBA" id="ARBA00023122"/>
    </source>
</evidence>
<dbReference type="SUPFAM" id="SSF51412">
    <property type="entry name" value="Inosine monophosphate dehydrogenase (IMPDH)"/>
    <property type="match status" value="1"/>
</dbReference>
<comment type="subunit">
    <text evidence="3 13">Homotetramer.</text>
</comment>
<dbReference type="InterPro" id="IPR000644">
    <property type="entry name" value="CBS_dom"/>
</dbReference>
<dbReference type="InterPro" id="IPR005990">
    <property type="entry name" value="IMP_DH"/>
</dbReference>
<evidence type="ECO:0000256" key="2">
    <source>
        <dbReference type="ARBA" id="ARBA00005502"/>
    </source>
</evidence>
<comment type="caution">
    <text evidence="13">Lacks conserved residue(s) required for the propagation of feature annotation.</text>
</comment>
<evidence type="ECO:0000256" key="13">
    <source>
        <dbReference type="HAMAP-Rule" id="MF_01964"/>
    </source>
</evidence>
<evidence type="ECO:0000256" key="20">
    <source>
        <dbReference type="RuleBase" id="RU003928"/>
    </source>
</evidence>
<dbReference type="EMBL" id="RBDY01000013">
    <property type="protein sequence ID" value="RKN20432.1"/>
    <property type="molecule type" value="Genomic_DNA"/>
</dbReference>
<dbReference type="GO" id="GO:0000166">
    <property type="term" value="F:nucleotide binding"/>
    <property type="evidence" value="ECO:0007669"/>
    <property type="project" value="UniProtKB-UniRule"/>
</dbReference>
<dbReference type="CDD" id="cd04601">
    <property type="entry name" value="CBS_pair_IMPDH"/>
    <property type="match status" value="1"/>
</dbReference>
<evidence type="ECO:0000259" key="21">
    <source>
        <dbReference type="PROSITE" id="PS51371"/>
    </source>
</evidence>
<comment type="pathway">
    <text evidence="13 20">Purine metabolism; XMP biosynthesis via de novo pathway; XMP from IMP: step 1/1.</text>
</comment>
<keyword evidence="7 13" id="KW-0658">Purine biosynthesis</keyword>
<feature type="domain" description="CBS" evidence="21">
    <location>
        <begin position="101"/>
        <end position="157"/>
    </location>
</feature>
<dbReference type="UniPathway" id="UPA00601">
    <property type="reaction ID" value="UER00295"/>
</dbReference>
<evidence type="ECO:0000313" key="23">
    <source>
        <dbReference type="EMBL" id="RKN20432.1"/>
    </source>
</evidence>
<keyword evidence="8 13" id="KW-0630">Potassium</keyword>
<dbReference type="NCBIfam" id="TIGR01302">
    <property type="entry name" value="IMP_dehydrog"/>
    <property type="match status" value="1"/>
</dbReference>
<name>A0A3A9WPH4_9ACTN</name>
<feature type="binding site" evidence="16">
    <location>
        <begin position="255"/>
        <end position="257"/>
    </location>
    <ligand>
        <name>NAD(+)</name>
        <dbReference type="ChEBI" id="CHEBI:57540"/>
    </ligand>
</feature>
<evidence type="ECO:0000256" key="19">
    <source>
        <dbReference type="RuleBase" id="RU003927"/>
    </source>
</evidence>
<evidence type="ECO:0000256" key="12">
    <source>
        <dbReference type="ARBA" id="ARBA00048028"/>
    </source>
</evidence>
<dbReference type="GO" id="GO:0003938">
    <property type="term" value="F:IMP dehydrogenase activity"/>
    <property type="evidence" value="ECO:0007669"/>
    <property type="project" value="UniProtKB-UniRule"/>
</dbReference>
<evidence type="ECO:0000256" key="1">
    <source>
        <dbReference type="ARBA" id="ARBA00001958"/>
    </source>
</evidence>
<evidence type="ECO:0000256" key="10">
    <source>
        <dbReference type="ARBA" id="ARBA00023027"/>
    </source>
</evidence>
<evidence type="ECO:0000256" key="17">
    <source>
        <dbReference type="PIRSR" id="PIRSR000130-4"/>
    </source>
</evidence>
<feature type="binding site" evidence="13 16">
    <location>
        <begin position="304"/>
        <end position="306"/>
    </location>
    <ligand>
        <name>NAD(+)</name>
        <dbReference type="ChEBI" id="CHEBI:57540"/>
    </ligand>
</feature>
<feature type="domain" description="CBS" evidence="21">
    <location>
        <begin position="161"/>
        <end position="218"/>
    </location>
</feature>
<feature type="binding site" evidence="13 15">
    <location>
        <begin position="367"/>
        <end position="368"/>
    </location>
    <ligand>
        <name>IMP</name>
        <dbReference type="ChEBI" id="CHEBI:58053"/>
    </ligand>
</feature>
<evidence type="ECO:0000256" key="16">
    <source>
        <dbReference type="PIRSR" id="PIRSR000130-3"/>
    </source>
</evidence>
<dbReference type="PROSITE" id="PS00487">
    <property type="entry name" value="IMP_DH_GMP_RED"/>
    <property type="match status" value="1"/>
</dbReference>
<dbReference type="CDD" id="cd00381">
    <property type="entry name" value="IMPDH"/>
    <property type="match status" value="1"/>
</dbReference>
<dbReference type="EMBL" id="RBDX01000012">
    <property type="protein sequence ID" value="RKN08077.1"/>
    <property type="molecule type" value="Genomic_DNA"/>
</dbReference>
<protein>
    <recommendedName>
        <fullName evidence="13 20">Inosine-5'-monophosphate dehydrogenase</fullName>
        <shortName evidence="13">IMP dehydrogenase</shortName>
        <shortName evidence="13">IMPD</shortName>
        <shortName evidence="13">IMPDH</shortName>
        <ecNumber evidence="13 20">1.1.1.205</ecNumber>
    </recommendedName>
</protein>
<dbReference type="SMART" id="SM01240">
    <property type="entry name" value="IMPDH"/>
    <property type="match status" value="1"/>
</dbReference>
<keyword evidence="24" id="KW-1185">Reference proteome</keyword>
<feature type="binding site" description="in other chain" evidence="13 17">
    <location>
        <position position="311"/>
    </location>
    <ligand>
        <name>K(+)</name>
        <dbReference type="ChEBI" id="CHEBI:29103"/>
        <note>ligand shared between two tetrameric partners</note>
    </ligand>
</feature>
<dbReference type="PROSITE" id="PS51371">
    <property type="entry name" value="CBS"/>
    <property type="match status" value="2"/>
</dbReference>
<keyword evidence="5" id="KW-0677">Repeat</keyword>
<comment type="cofactor">
    <cofactor evidence="1 13">
        <name>K(+)</name>
        <dbReference type="ChEBI" id="CHEBI:29103"/>
    </cofactor>
</comment>
<dbReference type="Gene3D" id="3.20.20.70">
    <property type="entry name" value="Aldolase class I"/>
    <property type="match status" value="1"/>
</dbReference>
<dbReference type="InterPro" id="IPR015875">
    <property type="entry name" value="IMP_DH/GMP_Rdtase_CS"/>
</dbReference>
<comment type="catalytic activity">
    <reaction evidence="12 13 20">
        <text>IMP + NAD(+) + H2O = XMP + NADH + H(+)</text>
        <dbReference type="Rhea" id="RHEA:11708"/>
        <dbReference type="ChEBI" id="CHEBI:15377"/>
        <dbReference type="ChEBI" id="CHEBI:15378"/>
        <dbReference type="ChEBI" id="CHEBI:57464"/>
        <dbReference type="ChEBI" id="CHEBI:57540"/>
        <dbReference type="ChEBI" id="CHEBI:57945"/>
        <dbReference type="ChEBI" id="CHEBI:58053"/>
        <dbReference type="EC" id="1.1.1.205"/>
    </reaction>
</comment>
<keyword evidence="9 13" id="KW-0560">Oxidoreductase</keyword>
<evidence type="ECO:0000256" key="5">
    <source>
        <dbReference type="ARBA" id="ARBA00022737"/>
    </source>
</evidence>
<evidence type="ECO:0000313" key="24">
    <source>
        <dbReference type="Proteomes" id="UP000268652"/>
    </source>
</evidence>
<dbReference type="HAMAP" id="MF_01964">
    <property type="entry name" value="IMPDH"/>
    <property type="match status" value="1"/>
</dbReference>
<proteinExistence type="inferred from homology"/>
<evidence type="ECO:0000256" key="7">
    <source>
        <dbReference type="ARBA" id="ARBA00022755"/>
    </source>
</evidence>
<accession>A0A3A9WPH4</accession>
<feature type="binding site" evidence="13">
    <location>
        <position position="484"/>
    </location>
    <ligand>
        <name>K(+)</name>
        <dbReference type="ChEBI" id="CHEBI:29103"/>
        <note>ligand shared between two tetrameric partners</note>
    </ligand>
</feature>
<feature type="binding site" evidence="13">
    <location>
        <position position="483"/>
    </location>
    <ligand>
        <name>K(+)</name>
        <dbReference type="ChEBI" id="CHEBI:29103"/>
        <note>ligand shared between two tetrameric partners</note>
    </ligand>
</feature>
<evidence type="ECO:0000313" key="25">
    <source>
        <dbReference type="Proteomes" id="UP000275024"/>
    </source>
</evidence>
<dbReference type="PIRSF" id="PIRSF000130">
    <property type="entry name" value="IMPDH"/>
    <property type="match status" value="1"/>
</dbReference>
<evidence type="ECO:0000256" key="18">
    <source>
        <dbReference type="PROSITE-ProRule" id="PRU00703"/>
    </source>
</evidence>
<evidence type="ECO:0000256" key="6">
    <source>
        <dbReference type="ARBA" id="ARBA00022749"/>
    </source>
</evidence>
<feature type="binding site" evidence="13">
    <location>
        <position position="255"/>
    </location>
    <ligand>
        <name>NAD(+)</name>
        <dbReference type="ChEBI" id="CHEBI:57540"/>
    </ligand>
</feature>
<feature type="binding site" evidence="13 15">
    <location>
        <begin position="344"/>
        <end position="346"/>
    </location>
    <ligand>
        <name>IMP</name>
        <dbReference type="ChEBI" id="CHEBI:58053"/>
    </ligand>
</feature>
<dbReference type="Proteomes" id="UP000268652">
    <property type="component" value="Unassembled WGS sequence"/>
</dbReference>
<dbReference type="PANTHER" id="PTHR11911">
    <property type="entry name" value="INOSINE-5-MONOPHOSPHATE DEHYDROGENASE RELATED"/>
    <property type="match status" value="1"/>
</dbReference>
<dbReference type="EC" id="1.1.1.205" evidence="13 20"/>
<dbReference type="SMART" id="SM00116">
    <property type="entry name" value="CBS"/>
    <property type="match status" value="2"/>
</dbReference>
<keyword evidence="11 18" id="KW-0129">CBS domain</keyword>
<dbReference type="RefSeq" id="WP_120698173.1">
    <property type="nucleotide sequence ID" value="NZ_RBDX01000012.1"/>
</dbReference>
<dbReference type="GO" id="GO:0006177">
    <property type="term" value="P:GMP biosynthetic process"/>
    <property type="evidence" value="ECO:0007669"/>
    <property type="project" value="UniProtKB-UniRule"/>
</dbReference>
<evidence type="ECO:0000256" key="14">
    <source>
        <dbReference type="PIRSR" id="PIRSR000130-1"/>
    </source>
</evidence>
<dbReference type="Pfam" id="PF00571">
    <property type="entry name" value="CBS"/>
    <property type="match status" value="2"/>
</dbReference>
<dbReference type="PANTHER" id="PTHR11911:SF111">
    <property type="entry name" value="INOSINE-5'-MONOPHOSPHATE DEHYDROGENASE"/>
    <property type="match status" value="1"/>
</dbReference>
<feature type="active site" description="Thioimidate intermediate" evidence="13 14">
    <location>
        <position position="311"/>
    </location>
</feature>
<evidence type="ECO:0000256" key="4">
    <source>
        <dbReference type="ARBA" id="ARBA00022723"/>
    </source>
</evidence>
<dbReference type="Proteomes" id="UP000275024">
    <property type="component" value="Unassembled WGS sequence"/>
</dbReference>
<comment type="function">
    <text evidence="13">Catalyzes the conversion of inosine 5'-phosphate (IMP) to xanthosine 5'-phosphate (XMP), the first committed and rate-limiting step in the de novo synthesis of guanine nucleotides, and therefore plays an important role in the regulation of cell growth.</text>
</comment>
<gene>
    <name evidence="13 22" type="primary">guaB</name>
    <name evidence="23" type="ORF">D7318_18125</name>
    <name evidence="22" type="ORF">D7319_16265</name>
</gene>
<feature type="binding site" description="in other chain" evidence="13 17">
    <location>
        <position position="308"/>
    </location>
    <ligand>
        <name>K(+)</name>
        <dbReference type="ChEBI" id="CHEBI:29103"/>
        <note>ligand shared between two tetrameric partners</note>
    </ligand>
</feature>
<reference evidence="24 25" key="1">
    <citation type="submission" date="2018-09" db="EMBL/GenBank/DDBJ databases">
        <title>Streptomyces sp. nov. DS1-2, an endophytic actinomycete isolated from roots of Dendrobium scabrilingue.</title>
        <authorList>
            <person name="Kuncharoen N."/>
            <person name="Kudo T."/>
            <person name="Ohkuma M."/>
            <person name="Yuki M."/>
            <person name="Tanasupawat S."/>
        </authorList>
    </citation>
    <scope>NUCLEOTIDE SEQUENCE [LARGE SCALE GENOMIC DNA]</scope>
    <source>
        <strain evidence="22 25">AZ1-7</strain>
        <strain evidence="23 24">DS1-2</strain>
    </source>
</reference>
<evidence type="ECO:0000313" key="22">
    <source>
        <dbReference type="EMBL" id="RKN08077.1"/>
    </source>
</evidence>
<evidence type="ECO:0000256" key="3">
    <source>
        <dbReference type="ARBA" id="ARBA00011881"/>
    </source>
</evidence>
<feature type="binding site" evidence="13">
    <location>
        <position position="482"/>
    </location>
    <ligand>
        <name>K(+)</name>
        <dbReference type="ChEBI" id="CHEBI:29103"/>
        <note>ligand shared between two tetrameric partners</note>
    </ligand>
</feature>
<dbReference type="InterPro" id="IPR013785">
    <property type="entry name" value="Aldolase_TIM"/>
</dbReference>
<organism evidence="22 25">
    <name type="scientific">Streptomyces radicis</name>
    <dbReference type="NCBI Taxonomy" id="1750517"/>
    <lineage>
        <taxon>Bacteria</taxon>
        <taxon>Bacillati</taxon>
        <taxon>Actinomycetota</taxon>
        <taxon>Actinomycetes</taxon>
        <taxon>Kitasatosporales</taxon>
        <taxon>Streptomycetaceae</taxon>
        <taxon>Streptomyces</taxon>
    </lineage>
</organism>
<comment type="similarity">
    <text evidence="2 13 19">Belongs to the IMPDH/GMPR family.</text>
</comment>
<dbReference type="InterPro" id="IPR001093">
    <property type="entry name" value="IMP_DH_GMPRt"/>
</dbReference>
<evidence type="ECO:0000256" key="8">
    <source>
        <dbReference type="ARBA" id="ARBA00022958"/>
    </source>
</evidence>
<dbReference type="GO" id="GO:0046872">
    <property type="term" value="F:metal ion binding"/>
    <property type="evidence" value="ECO:0007669"/>
    <property type="project" value="UniProtKB-UniRule"/>
</dbReference>
<dbReference type="FunFam" id="3.20.20.70:FF:000003">
    <property type="entry name" value="GMP reductase"/>
    <property type="match status" value="1"/>
</dbReference>
<keyword evidence="10 13" id="KW-0520">NAD</keyword>
<comment type="caution">
    <text evidence="22">The sequence shown here is derived from an EMBL/GenBank/DDBJ whole genome shotgun (WGS) entry which is preliminary data.</text>
</comment>